<dbReference type="Gene3D" id="3.30.450.40">
    <property type="match status" value="1"/>
</dbReference>
<dbReference type="PANTHER" id="PTHR30136">
    <property type="entry name" value="HELIX-TURN-HELIX TRANSCRIPTIONAL REGULATOR, ICLR FAMILY"/>
    <property type="match status" value="1"/>
</dbReference>
<name>A0A1I0R5W6_9FIRM</name>
<keyword evidence="9" id="KW-1185">Reference proteome</keyword>
<evidence type="ECO:0000256" key="5">
    <source>
        <dbReference type="ARBA" id="ARBA00070406"/>
    </source>
</evidence>
<keyword evidence="3" id="KW-0804">Transcription</keyword>
<dbReference type="Gene3D" id="1.10.10.10">
    <property type="entry name" value="Winged helix-like DNA-binding domain superfamily/Winged helix DNA-binding domain"/>
    <property type="match status" value="1"/>
</dbReference>
<dbReference type="STRING" id="99656.SAMN05421659_11224"/>
<evidence type="ECO:0000259" key="7">
    <source>
        <dbReference type="PROSITE" id="PS51078"/>
    </source>
</evidence>
<dbReference type="InterPro" id="IPR050707">
    <property type="entry name" value="HTH_MetabolicPath_Reg"/>
</dbReference>
<dbReference type="InterPro" id="IPR014757">
    <property type="entry name" value="Tscrpt_reg_IclR_C"/>
</dbReference>
<organism evidence="8 9">
    <name type="scientific">[Clostridium] fimetarium</name>
    <dbReference type="NCBI Taxonomy" id="99656"/>
    <lineage>
        <taxon>Bacteria</taxon>
        <taxon>Bacillati</taxon>
        <taxon>Bacillota</taxon>
        <taxon>Clostridia</taxon>
        <taxon>Lachnospirales</taxon>
        <taxon>Lachnospiraceae</taxon>
    </lineage>
</organism>
<evidence type="ECO:0000256" key="2">
    <source>
        <dbReference type="ARBA" id="ARBA00023125"/>
    </source>
</evidence>
<reference evidence="8 9" key="1">
    <citation type="submission" date="2016-10" db="EMBL/GenBank/DDBJ databases">
        <authorList>
            <person name="de Groot N.N."/>
        </authorList>
    </citation>
    <scope>NUCLEOTIDE SEQUENCE [LARGE SCALE GENOMIC DNA]</scope>
    <source>
        <strain evidence="8 9">DSM 9179</strain>
    </source>
</reference>
<dbReference type="PROSITE" id="PS51077">
    <property type="entry name" value="HTH_ICLR"/>
    <property type="match status" value="1"/>
</dbReference>
<accession>A0A1I0R5W6</accession>
<evidence type="ECO:0000313" key="9">
    <source>
        <dbReference type="Proteomes" id="UP000199701"/>
    </source>
</evidence>
<evidence type="ECO:0000256" key="4">
    <source>
        <dbReference type="ARBA" id="ARBA00058938"/>
    </source>
</evidence>
<feature type="domain" description="IclR-ED" evidence="7">
    <location>
        <begin position="71"/>
        <end position="254"/>
    </location>
</feature>
<dbReference type="PANTHER" id="PTHR30136:SF24">
    <property type="entry name" value="HTH-TYPE TRANSCRIPTIONAL REPRESSOR ALLR"/>
    <property type="match status" value="1"/>
</dbReference>
<dbReference type="EMBL" id="FOJI01000012">
    <property type="protein sequence ID" value="SEW35847.1"/>
    <property type="molecule type" value="Genomic_DNA"/>
</dbReference>
<dbReference type="GO" id="GO:0003700">
    <property type="term" value="F:DNA-binding transcription factor activity"/>
    <property type="evidence" value="ECO:0007669"/>
    <property type="project" value="TreeGrafter"/>
</dbReference>
<dbReference type="SUPFAM" id="SSF46785">
    <property type="entry name" value="Winged helix' DNA-binding domain"/>
    <property type="match status" value="1"/>
</dbReference>
<comment type="function">
    <text evidence="4">May be an activator protein for the gylABX operon.</text>
</comment>
<feature type="domain" description="HTH iclR-type" evidence="6">
    <location>
        <begin position="9"/>
        <end position="70"/>
    </location>
</feature>
<dbReference type="AlphaFoldDB" id="A0A1I0R5W6"/>
<evidence type="ECO:0000256" key="1">
    <source>
        <dbReference type="ARBA" id="ARBA00023015"/>
    </source>
</evidence>
<evidence type="ECO:0000256" key="3">
    <source>
        <dbReference type="ARBA" id="ARBA00023163"/>
    </source>
</evidence>
<dbReference type="PROSITE" id="PS51078">
    <property type="entry name" value="ICLR_ED"/>
    <property type="match status" value="1"/>
</dbReference>
<dbReference type="GO" id="GO:0045892">
    <property type="term" value="P:negative regulation of DNA-templated transcription"/>
    <property type="evidence" value="ECO:0007669"/>
    <property type="project" value="TreeGrafter"/>
</dbReference>
<gene>
    <name evidence="8" type="ORF">SAMN05421659_11224</name>
</gene>
<dbReference type="InterPro" id="IPR036388">
    <property type="entry name" value="WH-like_DNA-bd_sf"/>
</dbReference>
<dbReference type="InterPro" id="IPR036390">
    <property type="entry name" value="WH_DNA-bd_sf"/>
</dbReference>
<dbReference type="Proteomes" id="UP000199701">
    <property type="component" value="Unassembled WGS sequence"/>
</dbReference>
<keyword evidence="1" id="KW-0805">Transcription regulation</keyword>
<dbReference type="Pfam" id="PF09339">
    <property type="entry name" value="HTH_IclR"/>
    <property type="match status" value="1"/>
</dbReference>
<dbReference type="GO" id="GO:0003677">
    <property type="term" value="F:DNA binding"/>
    <property type="evidence" value="ECO:0007669"/>
    <property type="project" value="UniProtKB-KW"/>
</dbReference>
<evidence type="ECO:0000313" key="8">
    <source>
        <dbReference type="EMBL" id="SEW35847.1"/>
    </source>
</evidence>
<evidence type="ECO:0000259" key="6">
    <source>
        <dbReference type="PROSITE" id="PS51077"/>
    </source>
</evidence>
<dbReference type="Pfam" id="PF01614">
    <property type="entry name" value="IclR_C"/>
    <property type="match status" value="1"/>
</dbReference>
<dbReference type="InterPro" id="IPR005471">
    <property type="entry name" value="Tscrpt_reg_IclR_N"/>
</dbReference>
<sequence length="255" mass="28825">MVKVMEEKVRVVERAFDIIEALACSRKSMSVTDIAKSTKISKSTAFRLLQTMHSRGFVEKDENQAYSIGYKLIDVVSSHINTLELQTEAKSYLEALRAEFNMAVHLGILHGADISYIENLDISLPMNKYTQAGYRSPAYCSSMGKCLLSCLSGEELETLLYNYTFKKYTEYTITNPNEFKQYLKQVRRQGWAMDNQEYCLGQRCVAAPIFDYRSDAIASISISGTTNQITDEKLPEIIGKVKQAADNISHRLGYA</sequence>
<dbReference type="FunFam" id="1.10.10.10:FF:000056">
    <property type="entry name" value="IclR family transcriptional regulator"/>
    <property type="match status" value="1"/>
</dbReference>
<protein>
    <recommendedName>
        <fullName evidence="5">Glycerol operon regulatory protein</fullName>
    </recommendedName>
</protein>
<proteinExistence type="predicted"/>
<dbReference type="SMART" id="SM00346">
    <property type="entry name" value="HTH_ICLR"/>
    <property type="match status" value="1"/>
</dbReference>
<dbReference type="InterPro" id="IPR029016">
    <property type="entry name" value="GAF-like_dom_sf"/>
</dbReference>
<keyword evidence="2 8" id="KW-0238">DNA-binding</keyword>
<dbReference type="SUPFAM" id="SSF55781">
    <property type="entry name" value="GAF domain-like"/>
    <property type="match status" value="1"/>
</dbReference>